<feature type="domain" description="Knr4/Smi1-like" evidence="1">
    <location>
        <begin position="26"/>
        <end position="164"/>
    </location>
</feature>
<name>A0AAU7P9K4_9XANT</name>
<accession>A0AAU7P9K4</accession>
<dbReference type="InterPro" id="IPR037883">
    <property type="entry name" value="Knr4/Smi1-like_sf"/>
</dbReference>
<dbReference type="PANTHER" id="PTHR47432:SF1">
    <property type="entry name" value="CELL WALL ASSEMBLY REGULATOR SMI1"/>
    <property type="match status" value="1"/>
</dbReference>
<dbReference type="Gene3D" id="3.40.1580.10">
    <property type="entry name" value="SMI1/KNR4-like"/>
    <property type="match status" value="1"/>
</dbReference>
<dbReference type="PANTHER" id="PTHR47432">
    <property type="entry name" value="CELL WALL ASSEMBLY REGULATOR SMI1"/>
    <property type="match status" value="1"/>
</dbReference>
<evidence type="ECO:0000313" key="2">
    <source>
        <dbReference type="EMBL" id="XBS38406.1"/>
    </source>
</evidence>
<gene>
    <name evidence="2" type="ORF">VZ068_02340</name>
</gene>
<dbReference type="RefSeq" id="WP_349656788.1">
    <property type="nucleotide sequence ID" value="NZ_CP144460.1"/>
</dbReference>
<organism evidence="2">
    <name type="scientific">Xanthomonas sp. 10-10</name>
    <dbReference type="NCBI Taxonomy" id="3115848"/>
    <lineage>
        <taxon>Bacteria</taxon>
        <taxon>Pseudomonadati</taxon>
        <taxon>Pseudomonadota</taxon>
        <taxon>Gammaproteobacteria</taxon>
        <taxon>Lysobacterales</taxon>
        <taxon>Lysobacteraceae</taxon>
        <taxon>Xanthomonas</taxon>
    </lineage>
</organism>
<dbReference type="Pfam" id="PF09346">
    <property type="entry name" value="SMI1_KNR4"/>
    <property type="match status" value="1"/>
</dbReference>
<dbReference type="InterPro" id="IPR018958">
    <property type="entry name" value="Knr4/Smi1-like_dom"/>
</dbReference>
<reference evidence="2" key="1">
    <citation type="submission" date="2024-02" db="EMBL/GenBank/DDBJ databases">
        <title>Complete genome sequence of Xanthomonas sp. 10-10.</title>
        <authorList>
            <person name="Biessy A."/>
            <person name="Ciotola M."/>
            <person name="Cadieux M."/>
            <person name="Soufiane B."/>
            <person name="Laforest M."/>
            <person name="Filion M."/>
        </authorList>
    </citation>
    <scope>NUCLEOTIDE SEQUENCE</scope>
    <source>
        <strain evidence="2">10-10</strain>
    </source>
</reference>
<dbReference type="AlphaFoldDB" id="A0AAU7P9K4"/>
<dbReference type="InterPro" id="IPR051873">
    <property type="entry name" value="KNR4/SMI1_regulator"/>
</dbReference>
<proteinExistence type="predicted"/>
<dbReference type="SMART" id="SM00860">
    <property type="entry name" value="SMI1_KNR4"/>
    <property type="match status" value="1"/>
</dbReference>
<protein>
    <submittedName>
        <fullName evidence="2">SMI1/KNR4 family protein</fullName>
    </submittedName>
</protein>
<dbReference type="SUPFAM" id="SSF160631">
    <property type="entry name" value="SMI1/KNR4-like"/>
    <property type="match status" value="1"/>
</dbReference>
<dbReference type="EMBL" id="CP144460">
    <property type="protein sequence ID" value="XBS38406.1"/>
    <property type="molecule type" value="Genomic_DNA"/>
</dbReference>
<evidence type="ECO:0000259" key="1">
    <source>
        <dbReference type="SMART" id="SM00860"/>
    </source>
</evidence>
<sequence length="185" mass="20607">MKDSWARIERRLAELGCLDEMGLSVGASEDEISGLERHVGCALPESAKKFLSTHNGQKGFGLMFGQEFLSIAGIRQQWDNWRSIDEEEMNADCAEFMQSEPAGTIRAMYCNKAWIPFTHDAGGNHIGLDFDPDTLGKSGQVIAFGRDEDTKRFIAATFDDFVAVFVSWLERAEWNGEYLDAPDGA</sequence>